<dbReference type="AlphaFoldDB" id="A0A6L2MCR2"/>
<dbReference type="EMBL" id="BKCJ010006369">
    <property type="protein sequence ID" value="GEU71783.1"/>
    <property type="molecule type" value="Genomic_DNA"/>
</dbReference>
<evidence type="ECO:0000313" key="2">
    <source>
        <dbReference type="EMBL" id="GEU71783.1"/>
    </source>
</evidence>
<organism evidence="2">
    <name type="scientific">Tanacetum cinerariifolium</name>
    <name type="common">Dalmatian daisy</name>
    <name type="synonym">Chrysanthemum cinerariifolium</name>
    <dbReference type="NCBI Taxonomy" id="118510"/>
    <lineage>
        <taxon>Eukaryota</taxon>
        <taxon>Viridiplantae</taxon>
        <taxon>Streptophyta</taxon>
        <taxon>Embryophyta</taxon>
        <taxon>Tracheophyta</taxon>
        <taxon>Spermatophyta</taxon>
        <taxon>Magnoliopsida</taxon>
        <taxon>eudicotyledons</taxon>
        <taxon>Gunneridae</taxon>
        <taxon>Pentapetalae</taxon>
        <taxon>asterids</taxon>
        <taxon>campanulids</taxon>
        <taxon>Asterales</taxon>
        <taxon>Asteraceae</taxon>
        <taxon>Asteroideae</taxon>
        <taxon>Anthemideae</taxon>
        <taxon>Anthemidinae</taxon>
        <taxon>Tanacetum</taxon>
    </lineage>
</organism>
<evidence type="ECO:0000259" key="1">
    <source>
        <dbReference type="Pfam" id="PF00078"/>
    </source>
</evidence>
<keyword evidence="2" id="KW-0695">RNA-directed DNA polymerase</keyword>
<gene>
    <name evidence="2" type="ORF">Tci_043761</name>
</gene>
<dbReference type="InterPro" id="IPR000477">
    <property type="entry name" value="RT_dom"/>
</dbReference>
<proteinExistence type="predicted"/>
<keyword evidence="2" id="KW-0808">Transferase</keyword>
<accession>A0A6L2MCR2</accession>
<reference evidence="2" key="1">
    <citation type="journal article" date="2019" name="Sci. Rep.">
        <title>Draft genome of Tanacetum cinerariifolium, the natural source of mosquito coil.</title>
        <authorList>
            <person name="Yamashiro T."/>
            <person name="Shiraishi A."/>
            <person name="Satake H."/>
            <person name="Nakayama K."/>
        </authorList>
    </citation>
    <scope>NUCLEOTIDE SEQUENCE</scope>
</reference>
<dbReference type="PANTHER" id="PTHR33116">
    <property type="entry name" value="REVERSE TRANSCRIPTASE ZINC-BINDING DOMAIN-CONTAINING PROTEIN-RELATED-RELATED"/>
    <property type="match status" value="1"/>
</dbReference>
<keyword evidence="2" id="KW-0548">Nucleotidyltransferase</keyword>
<dbReference type="PANTHER" id="PTHR33116:SF84">
    <property type="entry name" value="RNA-DIRECTED DNA POLYMERASE"/>
    <property type="match status" value="1"/>
</dbReference>
<name>A0A6L2MCR2_TANCI</name>
<dbReference type="Pfam" id="PF00078">
    <property type="entry name" value="RVT_1"/>
    <property type="match status" value="1"/>
</dbReference>
<protein>
    <submittedName>
        <fullName evidence="2">RNA-directed DNA polymerase, eukaryota, reverse transcriptase zinc-binding domain protein</fullName>
    </submittedName>
</protein>
<dbReference type="GO" id="GO:0003964">
    <property type="term" value="F:RNA-directed DNA polymerase activity"/>
    <property type="evidence" value="ECO:0007669"/>
    <property type="project" value="UniProtKB-KW"/>
</dbReference>
<sequence length="317" mass="37644">MAIYDESGKRYENDEVANQFLKHFKEFLGKEDKVETMDEFMSLYIVGDPIAPYLFTLVMEVLNLLMKKNIREAANFRYHFGCKRQKITHICFADDLMVFYNGDISSAKVIKRTLEEFSGISGLKLNMEKSTVFFRGMNLMEQNNILKIIPFFMWKFPMKYLAKKDTQWVKWINVEKLKGRNLWDMQIDSNNSPMWKTLLGMRDKLIDHIWVEIGNGKSTSVWYDNLHSMGPLCSVVTKRDVYDARMTDKYSEIIWKKMQTKLCRKFSMNWKTVIVEMSQLKRSKNIWCTVKASSVVRKVGEQWKIKQQRHKKRIELV</sequence>
<feature type="domain" description="Reverse transcriptase" evidence="1">
    <location>
        <begin position="46"/>
        <end position="161"/>
    </location>
</feature>
<comment type="caution">
    <text evidence="2">The sequence shown here is derived from an EMBL/GenBank/DDBJ whole genome shotgun (WGS) entry which is preliminary data.</text>
</comment>